<dbReference type="GO" id="GO:0070772">
    <property type="term" value="C:PAS complex"/>
    <property type="evidence" value="ECO:0007669"/>
    <property type="project" value="InterPro"/>
</dbReference>
<feature type="compositionally biased region" description="Low complexity" evidence="5">
    <location>
        <begin position="460"/>
        <end position="475"/>
    </location>
</feature>
<evidence type="ECO:0000256" key="5">
    <source>
        <dbReference type="SAM" id="MobiDB-lite"/>
    </source>
</evidence>
<evidence type="ECO:0000259" key="6">
    <source>
        <dbReference type="Pfam" id="PF11916"/>
    </source>
</evidence>
<evidence type="ECO:0000313" key="7">
    <source>
        <dbReference type="EMBL" id="KAJ3481361.1"/>
    </source>
</evidence>
<feature type="region of interest" description="Disordered" evidence="5">
    <location>
        <begin position="903"/>
        <end position="1015"/>
    </location>
</feature>
<dbReference type="InterPro" id="IPR011989">
    <property type="entry name" value="ARM-like"/>
</dbReference>
<keyword evidence="3" id="KW-0677">Repeat</keyword>
<feature type="compositionally biased region" description="Polar residues" evidence="5">
    <location>
        <begin position="485"/>
        <end position="497"/>
    </location>
</feature>
<dbReference type="Pfam" id="PF11916">
    <property type="entry name" value="Vac14_Fig4_bd"/>
    <property type="match status" value="1"/>
</dbReference>
<feature type="compositionally biased region" description="Polar residues" evidence="5">
    <location>
        <begin position="536"/>
        <end position="576"/>
    </location>
</feature>
<comment type="caution">
    <text evidence="7">The sequence shown here is derived from an EMBL/GenBank/DDBJ whole genome shotgun (WGS) entry which is preliminary data.</text>
</comment>
<protein>
    <recommendedName>
        <fullName evidence="6">Vacuolar protein 14 C-terminal Fig4-binding domain-containing protein</fullName>
    </recommendedName>
</protein>
<dbReference type="InterPro" id="IPR021841">
    <property type="entry name" value="VAC14_Fig4p-bd"/>
</dbReference>
<keyword evidence="8" id="KW-1185">Reference proteome</keyword>
<dbReference type="GO" id="GO:0010008">
    <property type="term" value="C:endosome membrane"/>
    <property type="evidence" value="ECO:0007669"/>
    <property type="project" value="TreeGrafter"/>
</dbReference>
<sequence length="1015" mass="114357">MDTSIQKQLVDKMYEKRKAAALELEKQIRECHAQGDKQKITTIIEQLVEMFSNPTNPLQARNGGLIGLAGTAIALSVDVAPYMEKFVLPLLQCFGDQESRVRYFSAECLYNIAKVSKGEILVYFNEIFDSLSKLAADPELSVKNGADLLDRLLKDVVAETASVYVPQYPETEKIRRVSDEKDLARGVFIAHPDDVATGRDLHSARKAFSLPHFLPLLKERIGVDSPFTRSYLVSWITVLDSVPELELIMYLPEFFEELLRYLSDPTDDVRIATENLIAEFLREITAVTRFQARHEEELRKKREEENADLTRRAEGDKEKLPDITMSHSEKASFIPDPESYDSPFDDQYTPPDEIELEYEDRDLGAWEPGQGVKIEYAAIVEILIRQLDDNHDVIQQSTAFTWLSRFLEIVQDVMVPFTPRLILAILPNLAHHVPMINHSAKETNRLLQEVILAIPPPAETSGRQSSDKTSSSTPSLIAGSPTPAPNSTLPRQGTSKEASLYDHPSDSTIHPSNQSDRSSLIQTPRHRPSLALDGGRTNTMTQATQVTAESTNQGSRPDSPASASAISVPQVQQSPEASMLHEKDVFDYKATVDALTIQFLSEHEETRVAALKWLIMLHQKAPKKILAMDDGTFGALLKTLSDSSEEVIKHDLELLAQISLRSEEGYFKTFMINLLDLFSTDRNLLDERGSLIIRQLCLHLNTDRIYKAFAEILEKEEDLEFASKMIEKLNMILITSPELADFRRRLKSLEIRLEGQSLFTTLYRSWCHNAVSVFALCLLSQAYEHASNLLYIFADLEITVPLLVQIDKLVQLIESPVFTYLRLQLLEPEKYPYLFKCLYGLLMLLPQSTAFLALRNRLNAVNSAGFLHIAPKPSMSNISSTRSKLGRDDIKWSELLSHFRSVQNKHEKARRQAHGTEYREPMSDSSIQLEPAPVTTMNGTNSNRPPIRRKGTGSEASVLQRPPSRALSPLNPRARVQGTFVSPFTGQPQTSPPAHLQAVQRQQKRTISVNRGPPK</sequence>
<dbReference type="InterPro" id="IPR026825">
    <property type="entry name" value="Vac14"/>
</dbReference>
<dbReference type="GO" id="GO:0000329">
    <property type="term" value="C:fungal-type vacuole membrane"/>
    <property type="evidence" value="ECO:0007669"/>
    <property type="project" value="TreeGrafter"/>
</dbReference>
<dbReference type="SUPFAM" id="SSF48371">
    <property type="entry name" value="ARM repeat"/>
    <property type="match status" value="1"/>
</dbReference>
<dbReference type="Gene3D" id="1.25.10.10">
    <property type="entry name" value="Leucine-rich Repeat Variant"/>
    <property type="match status" value="2"/>
</dbReference>
<keyword evidence="4" id="KW-0472">Membrane</keyword>
<feature type="region of interest" description="Disordered" evidence="5">
    <location>
        <begin position="455"/>
        <end position="576"/>
    </location>
</feature>
<dbReference type="PANTHER" id="PTHR16023:SF0">
    <property type="entry name" value="PROTEIN VAC14 HOMOLOG"/>
    <property type="match status" value="1"/>
</dbReference>
<reference evidence="7" key="1">
    <citation type="submission" date="2022-07" db="EMBL/GenBank/DDBJ databases">
        <title>Genome Sequence of Physisporinus lineatus.</title>
        <authorList>
            <person name="Buettner E."/>
        </authorList>
    </citation>
    <scope>NUCLEOTIDE SEQUENCE</scope>
    <source>
        <strain evidence="7">VT162</strain>
    </source>
</reference>
<comment type="similarity">
    <text evidence="2">Belongs to the VAC14 family.</text>
</comment>
<dbReference type="EMBL" id="JANAWD010000325">
    <property type="protein sequence ID" value="KAJ3481361.1"/>
    <property type="molecule type" value="Genomic_DNA"/>
</dbReference>
<proteinExistence type="inferred from homology"/>
<dbReference type="InterPro" id="IPR016024">
    <property type="entry name" value="ARM-type_fold"/>
</dbReference>
<feature type="compositionally biased region" description="Polar residues" evidence="5">
    <location>
        <begin position="506"/>
        <end position="522"/>
    </location>
</feature>
<evidence type="ECO:0000313" key="8">
    <source>
        <dbReference type="Proteomes" id="UP001212997"/>
    </source>
</evidence>
<comment type="subcellular location">
    <subcellularLocation>
        <location evidence="1">Endomembrane system</location>
    </subcellularLocation>
</comment>
<name>A0AAD5UYN0_9APHY</name>
<evidence type="ECO:0000256" key="3">
    <source>
        <dbReference type="ARBA" id="ARBA00022737"/>
    </source>
</evidence>
<feature type="region of interest" description="Disordered" evidence="5">
    <location>
        <begin position="295"/>
        <end position="321"/>
    </location>
</feature>
<feature type="compositionally biased region" description="Polar residues" evidence="5">
    <location>
        <begin position="935"/>
        <end position="944"/>
    </location>
</feature>
<feature type="compositionally biased region" description="Polar residues" evidence="5">
    <location>
        <begin position="999"/>
        <end position="1009"/>
    </location>
</feature>
<dbReference type="Pfam" id="PF12755">
    <property type="entry name" value="Vac14_Fab1_bd"/>
    <property type="match status" value="1"/>
</dbReference>
<organism evidence="7 8">
    <name type="scientific">Meripilus lineatus</name>
    <dbReference type="NCBI Taxonomy" id="2056292"/>
    <lineage>
        <taxon>Eukaryota</taxon>
        <taxon>Fungi</taxon>
        <taxon>Dikarya</taxon>
        <taxon>Basidiomycota</taxon>
        <taxon>Agaricomycotina</taxon>
        <taxon>Agaricomycetes</taxon>
        <taxon>Polyporales</taxon>
        <taxon>Meripilaceae</taxon>
        <taxon>Meripilus</taxon>
    </lineage>
</organism>
<evidence type="ECO:0000256" key="4">
    <source>
        <dbReference type="ARBA" id="ARBA00023136"/>
    </source>
</evidence>
<feature type="compositionally biased region" description="Polar residues" evidence="5">
    <location>
        <begin position="979"/>
        <end position="989"/>
    </location>
</feature>
<dbReference type="AlphaFoldDB" id="A0AAD5UYN0"/>
<feature type="domain" description="Vacuolar protein 14 C-terminal Fig4-binding" evidence="6">
    <location>
        <begin position="683"/>
        <end position="861"/>
    </location>
</feature>
<dbReference type="PANTHER" id="PTHR16023">
    <property type="entry name" value="TAX1 BINDING PROTEIN-RELATED"/>
    <property type="match status" value="1"/>
</dbReference>
<accession>A0AAD5UYN0</accession>
<gene>
    <name evidence="7" type="ORF">NLI96_g7711</name>
</gene>
<evidence type="ECO:0000256" key="1">
    <source>
        <dbReference type="ARBA" id="ARBA00004308"/>
    </source>
</evidence>
<dbReference type="Proteomes" id="UP001212997">
    <property type="component" value="Unassembled WGS sequence"/>
</dbReference>
<evidence type="ECO:0000256" key="2">
    <source>
        <dbReference type="ARBA" id="ARBA00010225"/>
    </source>
</evidence>
<dbReference type="GO" id="GO:0006661">
    <property type="term" value="P:phosphatidylinositol biosynthetic process"/>
    <property type="evidence" value="ECO:0007669"/>
    <property type="project" value="InterPro"/>
</dbReference>